<evidence type="ECO:0000256" key="3">
    <source>
        <dbReference type="PIRSR" id="PIRSR620019-2"/>
    </source>
</evidence>
<dbReference type="InterPro" id="IPR050179">
    <property type="entry name" value="Trans_hexapeptide_repeat"/>
</dbReference>
<evidence type="ECO:0000256" key="1">
    <source>
        <dbReference type="ARBA" id="ARBA00007274"/>
    </source>
</evidence>
<dbReference type="RefSeq" id="WP_118981898.1">
    <property type="nucleotide sequence ID" value="NZ_QHCS01000002.1"/>
</dbReference>
<evidence type="ECO:0000259" key="4">
    <source>
        <dbReference type="Pfam" id="PF17836"/>
    </source>
</evidence>
<evidence type="ECO:0000313" key="6">
    <source>
        <dbReference type="Proteomes" id="UP000266669"/>
    </source>
</evidence>
<dbReference type="Pfam" id="PF17836">
    <property type="entry name" value="PglD_N"/>
    <property type="match status" value="1"/>
</dbReference>
<feature type="binding site" evidence="3">
    <location>
        <position position="149"/>
    </location>
    <ligand>
        <name>acetyl-CoA</name>
        <dbReference type="ChEBI" id="CHEBI:57288"/>
    </ligand>
</feature>
<evidence type="ECO:0000313" key="5">
    <source>
        <dbReference type="EMBL" id="RHX86303.1"/>
    </source>
</evidence>
<dbReference type="SUPFAM" id="SSF51161">
    <property type="entry name" value="Trimeric LpxA-like enzymes"/>
    <property type="match status" value="1"/>
</dbReference>
<sequence>MKEKILLIGAGGHTRSCIDVIESEGRFSILGLIASSEEIGQTVLGYEVIGTDNDLGRFRKECKNAFVTVGQILNPEPRRKIFELLKSLGFEIPLIVSPIAYVSKHSKIGEGTIIMHHSMVNSNVQVGNNCIINSRVLLEHDVKIGNHTHISTGALLNGEVSVGDFSFIGSGSVVRETIRIGSNCIVAMSSKVFRDLPDHSTYKIST</sequence>
<dbReference type="Gene3D" id="2.160.10.10">
    <property type="entry name" value="Hexapeptide repeat proteins"/>
    <property type="match status" value="1"/>
</dbReference>
<protein>
    <submittedName>
        <fullName evidence="5">Acetyltransferase</fullName>
    </submittedName>
</protein>
<dbReference type="CDD" id="cd03360">
    <property type="entry name" value="LbH_AT_putative"/>
    <property type="match status" value="1"/>
</dbReference>
<evidence type="ECO:0000256" key="2">
    <source>
        <dbReference type="PIRSR" id="PIRSR620019-1"/>
    </source>
</evidence>
<dbReference type="Proteomes" id="UP000266669">
    <property type="component" value="Unassembled WGS sequence"/>
</dbReference>
<gene>
    <name evidence="5" type="ORF">DLM78_10705</name>
</gene>
<dbReference type="PANTHER" id="PTHR43300:SF7">
    <property type="entry name" value="UDP-N-ACETYLBACILLOSAMINE N-ACETYLTRANSFERASE"/>
    <property type="match status" value="1"/>
</dbReference>
<comment type="similarity">
    <text evidence="1">Belongs to the transferase hexapeptide repeat family.</text>
</comment>
<feature type="active site" description="Proton acceptor" evidence="2">
    <location>
        <position position="140"/>
    </location>
</feature>
<dbReference type="InterPro" id="IPR001451">
    <property type="entry name" value="Hexapep"/>
</dbReference>
<feature type="binding site" evidence="3">
    <location>
        <position position="70"/>
    </location>
    <ligand>
        <name>substrate</name>
    </ligand>
</feature>
<reference evidence="6" key="1">
    <citation type="submission" date="2018-05" db="EMBL/GenBank/DDBJ databases">
        <title>Leptospira yasudae sp. nov. and Leptospira stimsonii sp. nov., two pathogenic species of the genus Leptospira isolated from environmental sources.</title>
        <authorList>
            <person name="Casanovas-Massana A."/>
            <person name="Hamond C."/>
            <person name="Santos L.A."/>
            <person name="Hacker K.P."/>
            <person name="Balassiano I."/>
            <person name="Medeiros M.A."/>
            <person name="Reis M.G."/>
            <person name="Ko A.I."/>
            <person name="Wunder E.A."/>
        </authorList>
    </citation>
    <scope>NUCLEOTIDE SEQUENCE [LARGE SCALE GENOMIC DNA]</scope>
    <source>
        <strain evidence="6">AMB6-RJ</strain>
    </source>
</reference>
<dbReference type="Gene3D" id="3.40.50.20">
    <property type="match status" value="1"/>
</dbReference>
<name>A0A8B3CSY1_9LEPT</name>
<organism evidence="5 6">
    <name type="scientific">Leptospira stimsonii</name>
    <dbReference type="NCBI Taxonomy" id="2202203"/>
    <lineage>
        <taxon>Bacteria</taxon>
        <taxon>Pseudomonadati</taxon>
        <taxon>Spirochaetota</taxon>
        <taxon>Spirochaetia</taxon>
        <taxon>Leptospirales</taxon>
        <taxon>Leptospiraceae</taxon>
        <taxon>Leptospira</taxon>
    </lineage>
</organism>
<feature type="domain" description="PglD N-terminal" evidence="4">
    <location>
        <begin position="4"/>
        <end position="83"/>
    </location>
</feature>
<feature type="site" description="Increases basicity of active site His" evidence="2">
    <location>
        <position position="141"/>
    </location>
</feature>
<dbReference type="GO" id="GO:0016740">
    <property type="term" value="F:transferase activity"/>
    <property type="evidence" value="ECO:0007669"/>
    <property type="project" value="UniProtKB-KW"/>
</dbReference>
<dbReference type="AlphaFoldDB" id="A0A8B3CSY1"/>
<dbReference type="InterPro" id="IPR020019">
    <property type="entry name" value="AcTrfase_PglD-like"/>
</dbReference>
<dbReference type="EMBL" id="QHCS01000002">
    <property type="protein sequence ID" value="RHX86303.1"/>
    <property type="molecule type" value="Genomic_DNA"/>
</dbReference>
<comment type="caution">
    <text evidence="5">The sequence shown here is derived from an EMBL/GenBank/DDBJ whole genome shotgun (WGS) entry which is preliminary data.</text>
</comment>
<proteinExistence type="inferred from homology"/>
<dbReference type="Pfam" id="PF00132">
    <property type="entry name" value="Hexapep"/>
    <property type="match status" value="1"/>
</dbReference>
<dbReference type="InterPro" id="IPR011004">
    <property type="entry name" value="Trimer_LpxA-like_sf"/>
</dbReference>
<dbReference type="NCBIfam" id="TIGR03570">
    <property type="entry name" value="NeuD_NnaD"/>
    <property type="match status" value="1"/>
</dbReference>
<keyword evidence="5" id="KW-0808">Transferase</keyword>
<accession>A0A8B3CSY1</accession>
<dbReference type="PANTHER" id="PTHR43300">
    <property type="entry name" value="ACETYLTRANSFERASE"/>
    <property type="match status" value="1"/>
</dbReference>
<dbReference type="InterPro" id="IPR041561">
    <property type="entry name" value="PglD_N"/>
</dbReference>